<dbReference type="OrthoDB" id="9812601at2"/>
<accession>A0A0M6WIG6</accession>
<protein>
    <recommendedName>
        <fullName evidence="3">CopG-like ribbon-helix-helix domain-containing protein</fullName>
    </recommendedName>
</protein>
<evidence type="ECO:0000313" key="1">
    <source>
        <dbReference type="EMBL" id="CRL35244.1"/>
    </source>
</evidence>
<dbReference type="EMBL" id="CVRS01000060">
    <property type="protein sequence ID" value="CRL35244.1"/>
    <property type="molecule type" value="Genomic_DNA"/>
</dbReference>
<dbReference type="Proteomes" id="UP000049828">
    <property type="component" value="Unassembled WGS sequence"/>
</dbReference>
<evidence type="ECO:0008006" key="3">
    <source>
        <dbReference type="Google" id="ProtNLM"/>
    </source>
</evidence>
<evidence type="ECO:0000313" key="2">
    <source>
        <dbReference type="Proteomes" id="UP000049828"/>
    </source>
</evidence>
<reference evidence="2" key="1">
    <citation type="submission" date="2015-05" db="EMBL/GenBank/DDBJ databases">
        <authorList>
            <consortium name="Pathogen Informatics"/>
        </authorList>
    </citation>
    <scope>NUCLEOTIDE SEQUENCE [LARGE SCALE GENOMIC DNA]</scope>
    <source>
        <strain evidence="2">L1-83</strain>
    </source>
</reference>
<dbReference type="RefSeq" id="WP_055039332.1">
    <property type="nucleotide sequence ID" value="NZ_CVRS01000060.1"/>
</dbReference>
<sequence length="69" mass="7941">MPSNKPQLKAVINEEEYNKFKAIAEAENRSVSNLLQTLVKDKIKEYENEHGNIKINMLKNDGTIHNVNM</sequence>
<organism evidence="1 2">
    <name type="scientific">Roseburia inulinivorans</name>
    <dbReference type="NCBI Taxonomy" id="360807"/>
    <lineage>
        <taxon>Bacteria</taxon>
        <taxon>Bacillati</taxon>
        <taxon>Bacillota</taxon>
        <taxon>Clostridia</taxon>
        <taxon>Lachnospirales</taxon>
        <taxon>Lachnospiraceae</taxon>
        <taxon>Roseburia</taxon>
    </lineage>
</organism>
<gene>
    <name evidence="1" type="ORF">RIL183_16361</name>
</gene>
<keyword evidence="2" id="KW-1185">Reference proteome</keyword>
<dbReference type="AlphaFoldDB" id="A0A0M6WIG6"/>
<name>A0A0M6WIG6_9FIRM</name>
<proteinExistence type="predicted"/>